<evidence type="ECO:0000313" key="5">
    <source>
        <dbReference type="Proteomes" id="UP001150904"/>
    </source>
</evidence>
<evidence type="ECO:0000313" key="4">
    <source>
        <dbReference type="EMBL" id="KAJ5218942.1"/>
    </source>
</evidence>
<dbReference type="InterPro" id="IPR011051">
    <property type="entry name" value="RmlC_Cupin_sf"/>
</dbReference>
<dbReference type="RefSeq" id="XP_058313515.1">
    <property type="nucleotide sequence ID" value="XM_058448104.1"/>
</dbReference>
<feature type="domain" description="Cupin type-2" evidence="3">
    <location>
        <begin position="75"/>
        <end position="133"/>
    </location>
</feature>
<keyword evidence="1" id="KW-0479">Metal-binding</keyword>
<feature type="region of interest" description="Disordered" evidence="2">
    <location>
        <begin position="1"/>
        <end position="27"/>
    </location>
</feature>
<dbReference type="OrthoDB" id="445803at2759"/>
<protein>
    <recommendedName>
        <fullName evidence="3">Cupin type-2 domain-containing protein</fullName>
    </recommendedName>
</protein>
<reference evidence="4" key="1">
    <citation type="submission" date="2022-12" db="EMBL/GenBank/DDBJ databases">
        <authorList>
            <person name="Petersen C."/>
        </authorList>
    </citation>
    <scope>NUCLEOTIDE SEQUENCE</scope>
    <source>
        <strain evidence="4">IBT 15544</strain>
    </source>
</reference>
<dbReference type="InterPro" id="IPR014710">
    <property type="entry name" value="RmlC-like_jellyroll"/>
</dbReference>
<sequence length="159" mass="17317">MATPTRKETTNATSSKETKPIIISPSYTTNTPSESFPNISYGVVSWHTLFSQPQTPNSDLSAGIAVCPPKNGHLCAHRHEQAEIYYIIEGEGEVTIDGVKSQVTQGSSVFIPSHAEHGIANTGSGDLRWFYVFPTAAFGDVVYRFTKDEPVGVQLGIWD</sequence>
<dbReference type="Pfam" id="PF07883">
    <property type="entry name" value="Cupin_2"/>
    <property type="match status" value="1"/>
</dbReference>
<dbReference type="EMBL" id="JAPQKR010000004">
    <property type="protein sequence ID" value="KAJ5218942.1"/>
    <property type="molecule type" value="Genomic_DNA"/>
</dbReference>
<dbReference type="GO" id="GO:0046872">
    <property type="term" value="F:metal ion binding"/>
    <property type="evidence" value="ECO:0007669"/>
    <property type="project" value="UniProtKB-KW"/>
</dbReference>
<organism evidence="4 5">
    <name type="scientific">Penicillium cinerascens</name>
    <dbReference type="NCBI Taxonomy" id="70096"/>
    <lineage>
        <taxon>Eukaryota</taxon>
        <taxon>Fungi</taxon>
        <taxon>Dikarya</taxon>
        <taxon>Ascomycota</taxon>
        <taxon>Pezizomycotina</taxon>
        <taxon>Eurotiomycetes</taxon>
        <taxon>Eurotiomycetidae</taxon>
        <taxon>Eurotiales</taxon>
        <taxon>Aspergillaceae</taxon>
        <taxon>Penicillium</taxon>
    </lineage>
</organism>
<keyword evidence="5" id="KW-1185">Reference proteome</keyword>
<dbReference type="InterPro" id="IPR013096">
    <property type="entry name" value="Cupin_2"/>
</dbReference>
<reference evidence="4" key="2">
    <citation type="journal article" date="2023" name="IMA Fungus">
        <title>Comparative genomic study of the Penicillium genus elucidates a diverse pangenome and 15 lateral gene transfer events.</title>
        <authorList>
            <person name="Petersen C."/>
            <person name="Sorensen T."/>
            <person name="Nielsen M.R."/>
            <person name="Sondergaard T.E."/>
            <person name="Sorensen J.L."/>
            <person name="Fitzpatrick D.A."/>
            <person name="Frisvad J.C."/>
            <person name="Nielsen K.L."/>
        </authorList>
    </citation>
    <scope>NUCLEOTIDE SEQUENCE</scope>
    <source>
        <strain evidence="4">IBT 15544</strain>
    </source>
</reference>
<evidence type="ECO:0000259" key="3">
    <source>
        <dbReference type="Pfam" id="PF07883"/>
    </source>
</evidence>
<accession>A0A9W9TDL3</accession>
<comment type="caution">
    <text evidence="4">The sequence shown here is derived from an EMBL/GenBank/DDBJ whole genome shotgun (WGS) entry which is preliminary data.</text>
</comment>
<dbReference type="GeneID" id="83175404"/>
<evidence type="ECO:0000256" key="2">
    <source>
        <dbReference type="SAM" id="MobiDB-lite"/>
    </source>
</evidence>
<gene>
    <name evidence="4" type="ORF">N7498_001041</name>
</gene>
<dbReference type="Gene3D" id="2.60.120.10">
    <property type="entry name" value="Jelly Rolls"/>
    <property type="match status" value="1"/>
</dbReference>
<dbReference type="InterPro" id="IPR051610">
    <property type="entry name" value="GPI/OXD"/>
</dbReference>
<proteinExistence type="predicted"/>
<dbReference type="Proteomes" id="UP001150904">
    <property type="component" value="Unassembled WGS sequence"/>
</dbReference>
<dbReference type="SUPFAM" id="SSF51182">
    <property type="entry name" value="RmlC-like cupins"/>
    <property type="match status" value="1"/>
</dbReference>
<dbReference type="AlphaFoldDB" id="A0A9W9TDL3"/>
<evidence type="ECO:0000256" key="1">
    <source>
        <dbReference type="ARBA" id="ARBA00022723"/>
    </source>
</evidence>
<name>A0A9W9TDL3_9EURO</name>
<dbReference type="PANTHER" id="PTHR35848">
    <property type="entry name" value="OXALATE-BINDING PROTEIN"/>
    <property type="match status" value="1"/>
</dbReference>
<dbReference type="PANTHER" id="PTHR35848:SF6">
    <property type="entry name" value="CUPIN TYPE-2 DOMAIN-CONTAINING PROTEIN"/>
    <property type="match status" value="1"/>
</dbReference>